<reference evidence="1" key="1">
    <citation type="submission" date="2021-02" db="EMBL/GenBank/DDBJ databases">
        <authorList>
            <person name="Nowell W R."/>
        </authorList>
    </citation>
    <scope>NUCLEOTIDE SEQUENCE</scope>
</reference>
<protein>
    <submittedName>
        <fullName evidence="1">Uncharacterized protein</fullName>
    </submittedName>
</protein>
<sequence length="30" mass="3602">IKFNITDLFNFVHDQLEDGSFVNQFRNQTN</sequence>
<gene>
    <name evidence="1" type="ORF">IZO911_LOCUS45037</name>
</gene>
<proteinExistence type="predicted"/>
<feature type="non-terminal residue" evidence="1">
    <location>
        <position position="1"/>
    </location>
</feature>
<accession>A0A815TDP2</accession>
<dbReference type="AlphaFoldDB" id="A0A815TDP2"/>
<dbReference type="EMBL" id="CAJNOE010003311">
    <property type="protein sequence ID" value="CAF1501649.1"/>
    <property type="molecule type" value="Genomic_DNA"/>
</dbReference>
<dbReference type="Proteomes" id="UP000663860">
    <property type="component" value="Unassembled WGS sequence"/>
</dbReference>
<evidence type="ECO:0000313" key="1">
    <source>
        <dbReference type="EMBL" id="CAF1501649.1"/>
    </source>
</evidence>
<comment type="caution">
    <text evidence="1">The sequence shown here is derived from an EMBL/GenBank/DDBJ whole genome shotgun (WGS) entry which is preliminary data.</text>
</comment>
<organism evidence="1">
    <name type="scientific">Adineta steineri</name>
    <dbReference type="NCBI Taxonomy" id="433720"/>
    <lineage>
        <taxon>Eukaryota</taxon>
        <taxon>Metazoa</taxon>
        <taxon>Spiralia</taxon>
        <taxon>Gnathifera</taxon>
        <taxon>Rotifera</taxon>
        <taxon>Eurotatoria</taxon>
        <taxon>Bdelloidea</taxon>
        <taxon>Adinetida</taxon>
        <taxon>Adinetidae</taxon>
        <taxon>Adineta</taxon>
    </lineage>
</organism>
<name>A0A815TDP2_9BILA</name>